<evidence type="ECO:0000313" key="1">
    <source>
        <dbReference type="Ensembl" id="ENSSTUP00000099635.1"/>
    </source>
</evidence>
<accession>A0A674DV22</accession>
<protein>
    <submittedName>
        <fullName evidence="1">Uncharacterized protein</fullName>
    </submittedName>
</protein>
<dbReference type="Ensembl" id="ENSSTUT00000106922.1">
    <property type="protein sequence ID" value="ENSSTUP00000099635.1"/>
    <property type="gene ID" value="ENSSTUG00000044660.1"/>
</dbReference>
<dbReference type="GeneTree" id="ENSGT00990000214208"/>
<sequence>MVSPSCSLSGIVMKQVPFPSPRLLISQMWYCCYSQCASQATNITDVVLLLLTMCQPGYYYHRFGDFCYLASGLFSNTSLSITQCWK</sequence>
<proteinExistence type="predicted"/>
<dbReference type="Ensembl" id="ENSSTUT00000106938.1">
    <property type="protein sequence ID" value="ENSSTUP00000099651.1"/>
    <property type="gene ID" value="ENSSTUG00000044671.1"/>
</dbReference>
<name>A0A674DV22_SALTR</name>
<dbReference type="AlphaFoldDB" id="A0A674DV22"/>
<reference evidence="1" key="1">
    <citation type="submission" date="2025-05" db="UniProtKB">
        <authorList>
            <consortium name="Ensembl"/>
        </authorList>
    </citation>
    <scope>IDENTIFICATION</scope>
</reference>
<dbReference type="Proteomes" id="UP000472277">
    <property type="component" value="Unassembled WGS sequence"/>
</dbReference>
<organism evidence="1 2">
    <name type="scientific">Salmo trutta</name>
    <name type="common">Brown trout</name>
    <dbReference type="NCBI Taxonomy" id="8032"/>
    <lineage>
        <taxon>Eukaryota</taxon>
        <taxon>Metazoa</taxon>
        <taxon>Chordata</taxon>
        <taxon>Craniata</taxon>
        <taxon>Vertebrata</taxon>
        <taxon>Euteleostomi</taxon>
        <taxon>Actinopterygii</taxon>
        <taxon>Neopterygii</taxon>
        <taxon>Teleostei</taxon>
        <taxon>Protacanthopterygii</taxon>
        <taxon>Salmoniformes</taxon>
        <taxon>Salmonidae</taxon>
        <taxon>Salmoninae</taxon>
        <taxon>Salmo</taxon>
    </lineage>
</organism>
<keyword evidence="2" id="KW-1185">Reference proteome</keyword>
<evidence type="ECO:0000313" key="2">
    <source>
        <dbReference type="Proteomes" id="UP000472277"/>
    </source>
</evidence>